<dbReference type="Proteomes" id="UP000802098">
    <property type="component" value="Unassembled WGS sequence"/>
</dbReference>
<name>A0ABX0HS34_9BURK</name>
<evidence type="ECO:0000313" key="4">
    <source>
        <dbReference type="EMBL" id="NHK97458.1"/>
    </source>
</evidence>
<dbReference type="PROSITE" id="PS51677">
    <property type="entry name" value="NODB"/>
    <property type="match status" value="1"/>
</dbReference>
<feature type="domain" description="NodB homology" evidence="3">
    <location>
        <begin position="75"/>
        <end position="247"/>
    </location>
</feature>
<organism evidence="4 5">
    <name type="scientific">Rubrivivax benzoatilyticus</name>
    <dbReference type="NCBI Taxonomy" id="316997"/>
    <lineage>
        <taxon>Bacteria</taxon>
        <taxon>Pseudomonadati</taxon>
        <taxon>Pseudomonadota</taxon>
        <taxon>Betaproteobacteria</taxon>
        <taxon>Burkholderiales</taxon>
        <taxon>Sphaerotilaceae</taxon>
        <taxon>Rubrivivax</taxon>
    </lineage>
</organism>
<sequence>MNTAPLKTPPAEPPLSVLMYHQFGHFARPKAHRAQFCDSARFGSQLAYLRRMGFDVMSLESARQALFEGAALPRRGVVLTVDDGYQNFADHAWPALQAQGMPATVFIVTSLVGRKSEWLQGFAEQPPLMDAPTLRRLRREGVHFGSHSLTHPRLSRLAPEQMRAEIFDSKAALEDLLGEAVTDFCYPYGDYDERARDYVREAGYRTGLTCIRGKANGARSPFDIPRKAISWGDNLLGFAWKLHFKHD</sequence>
<comment type="caution">
    <text evidence="4">The sequence shown here is derived from an EMBL/GenBank/DDBJ whole genome shotgun (WGS) entry which is preliminary data.</text>
</comment>
<protein>
    <submittedName>
        <fullName evidence="4">Polysaccharide deacetylase family protein</fullName>
    </submittedName>
</protein>
<evidence type="ECO:0000313" key="5">
    <source>
        <dbReference type="Proteomes" id="UP000802098"/>
    </source>
</evidence>
<dbReference type="RefSeq" id="WP_009856347.1">
    <property type="nucleotide sequence ID" value="NZ_JAAOCD010000001.1"/>
</dbReference>
<keyword evidence="5" id="KW-1185">Reference proteome</keyword>
<evidence type="ECO:0000256" key="2">
    <source>
        <dbReference type="ARBA" id="ARBA00022729"/>
    </source>
</evidence>
<dbReference type="CDD" id="cd10918">
    <property type="entry name" value="CE4_NodB_like_5s_6s"/>
    <property type="match status" value="1"/>
</dbReference>
<reference evidence="4 5" key="1">
    <citation type="submission" date="2020-03" db="EMBL/GenBank/DDBJ databases">
        <title>Rubrivivax benzoatilyticus JA2 (sequenced after 10 years sub-culturing).</title>
        <authorList>
            <person name="Gupta D."/>
            <person name="Chintalapati S."/>
            <person name="Chintalapati V.R."/>
        </authorList>
    </citation>
    <scope>NUCLEOTIDE SEQUENCE [LARGE SCALE GENOMIC DNA]</scope>
    <source>
        <strain evidence="4 5">JA2-Mal</strain>
    </source>
</reference>
<proteinExistence type="predicted"/>
<dbReference type="EMBL" id="JAAOCD010000001">
    <property type="protein sequence ID" value="NHK97458.1"/>
    <property type="molecule type" value="Genomic_DNA"/>
</dbReference>
<dbReference type="InterPro" id="IPR002509">
    <property type="entry name" value="NODB_dom"/>
</dbReference>
<dbReference type="SUPFAM" id="SSF88713">
    <property type="entry name" value="Glycoside hydrolase/deacetylase"/>
    <property type="match status" value="1"/>
</dbReference>
<dbReference type="Gene3D" id="3.20.20.370">
    <property type="entry name" value="Glycoside hydrolase/deacetylase"/>
    <property type="match status" value="1"/>
</dbReference>
<gene>
    <name evidence="4" type="ORF">G7087_03640</name>
</gene>
<dbReference type="InterPro" id="IPR011330">
    <property type="entry name" value="Glyco_hydro/deAcase_b/a-brl"/>
</dbReference>
<comment type="subcellular location">
    <subcellularLocation>
        <location evidence="1">Secreted</location>
    </subcellularLocation>
</comment>
<accession>A0ABX0HS34</accession>
<dbReference type="InterPro" id="IPR051398">
    <property type="entry name" value="Polysacch_Deacetylase"/>
</dbReference>
<evidence type="ECO:0000259" key="3">
    <source>
        <dbReference type="PROSITE" id="PS51677"/>
    </source>
</evidence>
<dbReference type="Pfam" id="PF01522">
    <property type="entry name" value="Polysacc_deac_1"/>
    <property type="match status" value="1"/>
</dbReference>
<keyword evidence="2" id="KW-0732">Signal</keyword>
<dbReference type="PANTHER" id="PTHR34216">
    <property type="match status" value="1"/>
</dbReference>
<evidence type="ECO:0000256" key="1">
    <source>
        <dbReference type="ARBA" id="ARBA00004613"/>
    </source>
</evidence>
<dbReference type="PANTHER" id="PTHR34216:SF3">
    <property type="entry name" value="POLY-BETA-1,6-N-ACETYL-D-GLUCOSAMINE N-DEACETYLASE"/>
    <property type="match status" value="1"/>
</dbReference>